<evidence type="ECO:0000256" key="3">
    <source>
        <dbReference type="ARBA" id="ARBA00022723"/>
    </source>
</evidence>
<evidence type="ECO:0000259" key="8">
    <source>
        <dbReference type="Pfam" id="PF21105"/>
    </source>
</evidence>
<dbReference type="PROSITE" id="PS51404">
    <property type="entry name" value="DYP_PEROXIDASE"/>
    <property type="match status" value="1"/>
</dbReference>
<dbReference type="AlphaFoldDB" id="A0A660L909"/>
<evidence type="ECO:0000313" key="10">
    <source>
        <dbReference type="Proteomes" id="UP000278962"/>
    </source>
</evidence>
<keyword evidence="3" id="KW-0479">Metal-binding</keyword>
<dbReference type="PANTHER" id="PTHR30521">
    <property type="entry name" value="DEFERROCHELATASE/PEROXIDASE"/>
    <property type="match status" value="1"/>
</dbReference>
<evidence type="ECO:0000256" key="5">
    <source>
        <dbReference type="ARBA" id="ARBA00023004"/>
    </source>
</evidence>
<evidence type="ECO:0000256" key="2">
    <source>
        <dbReference type="ARBA" id="ARBA00022559"/>
    </source>
</evidence>
<comment type="caution">
    <text evidence="9">The sequence shown here is derived from an EMBL/GenBank/DDBJ whole genome shotgun (WGS) entry which is preliminary data.</text>
</comment>
<dbReference type="InterPro" id="IPR049509">
    <property type="entry name" value="DyP_N"/>
</dbReference>
<dbReference type="GO" id="GO:0020037">
    <property type="term" value="F:heme binding"/>
    <property type="evidence" value="ECO:0007669"/>
    <property type="project" value="InterPro"/>
</dbReference>
<organism evidence="9 10">
    <name type="scientific">Solirubrobacter pauli</name>
    <dbReference type="NCBI Taxonomy" id="166793"/>
    <lineage>
        <taxon>Bacteria</taxon>
        <taxon>Bacillati</taxon>
        <taxon>Actinomycetota</taxon>
        <taxon>Thermoleophilia</taxon>
        <taxon>Solirubrobacterales</taxon>
        <taxon>Solirubrobacteraceae</taxon>
        <taxon>Solirubrobacter</taxon>
    </lineage>
</organism>
<dbReference type="SUPFAM" id="SSF54909">
    <property type="entry name" value="Dimeric alpha+beta barrel"/>
    <property type="match status" value="1"/>
</dbReference>
<accession>A0A660L909</accession>
<evidence type="ECO:0000256" key="1">
    <source>
        <dbReference type="ARBA" id="ARBA00001970"/>
    </source>
</evidence>
<reference evidence="9 10" key="1">
    <citation type="submission" date="2018-10" db="EMBL/GenBank/DDBJ databases">
        <title>Genomic Encyclopedia of Archaeal and Bacterial Type Strains, Phase II (KMG-II): from individual species to whole genera.</title>
        <authorList>
            <person name="Goeker M."/>
        </authorList>
    </citation>
    <scope>NUCLEOTIDE SEQUENCE [LARGE SCALE GENOMIC DNA]</scope>
    <source>
        <strain evidence="9 10">DSM 14954</strain>
    </source>
</reference>
<evidence type="ECO:0000256" key="6">
    <source>
        <dbReference type="ARBA" id="ARBA00025737"/>
    </source>
</evidence>
<evidence type="ECO:0000313" key="9">
    <source>
        <dbReference type="EMBL" id="RKQ91557.1"/>
    </source>
</evidence>
<keyword evidence="4" id="KW-0560">Oxidoreductase</keyword>
<dbReference type="GO" id="GO:0046872">
    <property type="term" value="F:metal ion binding"/>
    <property type="evidence" value="ECO:0007669"/>
    <property type="project" value="UniProtKB-KW"/>
</dbReference>
<dbReference type="InterPro" id="IPR011008">
    <property type="entry name" value="Dimeric_a/b-barrel"/>
</dbReference>
<keyword evidence="10" id="KW-1185">Reference proteome</keyword>
<protein>
    <submittedName>
        <fullName evidence="9">Dyp-type peroxidase family</fullName>
    </submittedName>
</protein>
<comment type="cofactor">
    <cofactor evidence="1">
        <name>heme b</name>
        <dbReference type="ChEBI" id="CHEBI:60344"/>
    </cofactor>
</comment>
<keyword evidence="5" id="KW-0408">Iron</keyword>
<dbReference type="EMBL" id="RBIL01000001">
    <property type="protein sequence ID" value="RKQ91557.1"/>
    <property type="molecule type" value="Genomic_DNA"/>
</dbReference>
<dbReference type="GO" id="GO:0005829">
    <property type="term" value="C:cytosol"/>
    <property type="evidence" value="ECO:0007669"/>
    <property type="project" value="TreeGrafter"/>
</dbReference>
<keyword evidence="2 9" id="KW-0575">Peroxidase</keyword>
<dbReference type="PANTHER" id="PTHR30521:SF5">
    <property type="entry name" value="BLR4509 PROTEIN"/>
    <property type="match status" value="1"/>
</dbReference>
<evidence type="ECO:0000256" key="4">
    <source>
        <dbReference type="ARBA" id="ARBA00023002"/>
    </source>
</evidence>
<dbReference type="NCBIfam" id="TIGR01413">
    <property type="entry name" value="Dyp_perox_fam"/>
    <property type="match status" value="1"/>
</dbReference>
<dbReference type="InterPro" id="IPR006314">
    <property type="entry name" value="Dyp_peroxidase"/>
</dbReference>
<name>A0A660L909_9ACTN</name>
<dbReference type="Pfam" id="PF21105">
    <property type="entry name" value="DyP_N"/>
    <property type="match status" value="1"/>
</dbReference>
<dbReference type="Proteomes" id="UP000278962">
    <property type="component" value="Unassembled WGS sequence"/>
</dbReference>
<proteinExistence type="inferred from homology"/>
<comment type="similarity">
    <text evidence="6">Belongs to the DyP-type peroxidase family.</text>
</comment>
<gene>
    <name evidence="9" type="ORF">C8N24_1380</name>
</gene>
<dbReference type="InterPro" id="IPR048328">
    <property type="entry name" value="Dyp_perox_C"/>
</dbReference>
<dbReference type="GO" id="GO:0004601">
    <property type="term" value="F:peroxidase activity"/>
    <property type="evidence" value="ECO:0007669"/>
    <property type="project" value="UniProtKB-KW"/>
</dbReference>
<feature type="domain" description="Dyp-type peroxidase C-terminal" evidence="7">
    <location>
        <begin position="319"/>
        <end position="395"/>
    </location>
</feature>
<sequence length="458" mass="48995">MLGRPPNVPRRAPKASHIDLGDIQGNVLRGYTHPAAAYLFLRIVDAGAARALMRRMLPQVATAAPWADGAPATAMNVAFTFAGLQALGLPDAVLASFPEAFRDGMATRAGRLGDRGPSAPEAWEDGLGTGEAHVLVTVYAVDREHLTAAVAKIIGEDADSNAVSLVNLQRAEALAGGRDHFGFFDGIAQPAVRGAGVEPRPGDGQPDGAGGWRELATGEVLLGYEDEDGTLPKAPLAPFDRNGTFVVYRKLAMDPAAFRRFMAAQDYPGGAQALAAKIVGRWPDGTPLALSPDTPDASVSSDPARINHFGYADDPTGLKCPLGAHIRRANPREAHGFFDGRLTNRHRIVRRGRAYGAPLAPGALEDDGVDRGLVFVCFQADIWRQFETIQALWIDDGDPFGLGRDKDFLVGEPHGTAGKMTIQGHPPHFLKPQPRFVTLRGGEYLFQPSMRALRELSA</sequence>
<dbReference type="Pfam" id="PF20628">
    <property type="entry name" value="Dyp_perox_C"/>
    <property type="match status" value="1"/>
</dbReference>
<feature type="domain" description="DyP dimeric alpha+beta barrel" evidence="8">
    <location>
        <begin position="22"/>
        <end position="154"/>
    </location>
</feature>
<evidence type="ECO:0000259" key="7">
    <source>
        <dbReference type="Pfam" id="PF20628"/>
    </source>
</evidence>